<keyword evidence="3" id="KW-1185">Reference proteome</keyword>
<dbReference type="GO" id="GO:0033328">
    <property type="term" value="F:peroxisome membrane targeting sequence binding"/>
    <property type="evidence" value="ECO:0007669"/>
    <property type="project" value="TreeGrafter"/>
</dbReference>
<dbReference type="InterPro" id="IPR006708">
    <property type="entry name" value="Pex19"/>
</dbReference>
<accession>G3AJL3</accession>
<evidence type="ECO:0000313" key="2">
    <source>
        <dbReference type="EMBL" id="EGW33915.1"/>
    </source>
</evidence>
<dbReference type="GeneID" id="18872855"/>
<dbReference type="GO" id="GO:0005778">
    <property type="term" value="C:peroxisomal membrane"/>
    <property type="evidence" value="ECO:0007669"/>
    <property type="project" value="TreeGrafter"/>
</dbReference>
<dbReference type="EMBL" id="GL996500">
    <property type="protein sequence ID" value="EGW33915.1"/>
    <property type="molecule type" value="Genomic_DNA"/>
</dbReference>
<dbReference type="eggNOG" id="KOG3133">
    <property type="taxonomic scope" value="Eukaryota"/>
</dbReference>
<dbReference type="RefSeq" id="XP_007373499.1">
    <property type="nucleotide sequence ID" value="XM_007373437.1"/>
</dbReference>
<dbReference type="HOGENOM" id="CLU_043063_1_1_1"/>
<evidence type="ECO:0000256" key="1">
    <source>
        <dbReference type="SAM" id="MobiDB-lite"/>
    </source>
</evidence>
<feature type="region of interest" description="Disordered" evidence="1">
    <location>
        <begin position="271"/>
        <end position="304"/>
    </location>
</feature>
<feature type="compositionally biased region" description="Polar residues" evidence="1">
    <location>
        <begin position="65"/>
        <end position="75"/>
    </location>
</feature>
<dbReference type="Gene3D" id="1.20.120.900">
    <property type="entry name" value="Pex19, mPTS binding domain"/>
    <property type="match status" value="1"/>
</dbReference>
<gene>
    <name evidence="2" type="ORF">SPAPADRAFT_59288</name>
</gene>
<sequence length="318" mass="34643">MSDQTQATTEVNPIKPEAAAAKEATVSKAAVPAVADDDVDDLDDLLDDFADDVLSKPPGAGVAQSPKTNPTTAGTSADAPLNDELQSGIADLIKDLNITDPETQTQFEQLVSQFETEHRAEVEAQERKPANFEHVMKETMERLKNSGKDIDDKISGDGAGIGGEDLLTQMLAGLGGDGDNLDMNKLLVEMLEQLSSREVLYEPIKDLNTKFPDYLKENKDKLDEAKYTTYNKQYEITTEIITIFEAADYSDDNKAKRDQVNELLESLQELGQPPEELVGNGEFLPGFGGGGAGNDLDFNDKDLPEDLAKDLEQGCKQQ</sequence>
<feature type="compositionally biased region" description="Low complexity" evidence="1">
    <location>
        <begin position="17"/>
        <end position="34"/>
    </location>
</feature>
<proteinExistence type="predicted"/>
<feature type="region of interest" description="Disordered" evidence="1">
    <location>
        <begin position="50"/>
        <end position="84"/>
    </location>
</feature>
<dbReference type="Pfam" id="PF04614">
    <property type="entry name" value="Pex19"/>
    <property type="match status" value="1"/>
</dbReference>
<reference evidence="2 3" key="1">
    <citation type="journal article" date="2011" name="Proc. Natl. Acad. Sci. U.S.A.">
        <title>Comparative genomics of xylose-fermenting fungi for enhanced biofuel production.</title>
        <authorList>
            <person name="Wohlbach D.J."/>
            <person name="Kuo A."/>
            <person name="Sato T.K."/>
            <person name="Potts K.M."/>
            <person name="Salamov A.A."/>
            <person name="LaButti K.M."/>
            <person name="Sun H."/>
            <person name="Clum A."/>
            <person name="Pangilinan J.L."/>
            <person name="Lindquist E.A."/>
            <person name="Lucas S."/>
            <person name="Lapidus A."/>
            <person name="Jin M."/>
            <person name="Gunawan C."/>
            <person name="Balan V."/>
            <person name="Dale B.E."/>
            <person name="Jeffries T.W."/>
            <person name="Zinkel R."/>
            <person name="Barry K.W."/>
            <person name="Grigoriev I.V."/>
            <person name="Gasch A.P."/>
        </authorList>
    </citation>
    <scope>NUCLEOTIDE SEQUENCE [LARGE SCALE GENOMIC DNA]</scope>
    <source>
        <strain evidence="3">NRRL Y-27907 / 11-Y1</strain>
    </source>
</reference>
<dbReference type="PANTHER" id="PTHR12774">
    <property type="entry name" value="PEROXISOMAL BIOGENESIS FACTOR 19"/>
    <property type="match status" value="1"/>
</dbReference>
<evidence type="ECO:0000313" key="3">
    <source>
        <dbReference type="Proteomes" id="UP000000709"/>
    </source>
</evidence>
<organism evidence="3">
    <name type="scientific">Spathaspora passalidarum (strain NRRL Y-27907 / 11-Y1)</name>
    <dbReference type="NCBI Taxonomy" id="619300"/>
    <lineage>
        <taxon>Eukaryota</taxon>
        <taxon>Fungi</taxon>
        <taxon>Dikarya</taxon>
        <taxon>Ascomycota</taxon>
        <taxon>Saccharomycotina</taxon>
        <taxon>Pichiomycetes</taxon>
        <taxon>Debaryomycetaceae</taxon>
        <taxon>Spathaspora</taxon>
    </lineage>
</organism>
<dbReference type="InterPro" id="IPR038322">
    <property type="entry name" value="Pex19_C_sf"/>
</dbReference>
<dbReference type="STRING" id="619300.G3AJL3"/>
<name>G3AJL3_SPAPN</name>
<dbReference type="OrthoDB" id="27435at2759"/>
<dbReference type="KEGG" id="spaa:SPAPADRAFT_59288"/>
<feature type="compositionally biased region" description="Polar residues" evidence="1">
    <location>
        <begin position="1"/>
        <end position="11"/>
    </location>
</feature>
<dbReference type="InParanoid" id="G3AJL3"/>
<feature type="region of interest" description="Disordered" evidence="1">
    <location>
        <begin position="1"/>
        <end position="36"/>
    </location>
</feature>
<dbReference type="Proteomes" id="UP000000709">
    <property type="component" value="Unassembled WGS sequence"/>
</dbReference>
<dbReference type="AlphaFoldDB" id="G3AJL3"/>
<protein>
    <submittedName>
        <fullName evidence="2">Uncharacterized protein</fullName>
    </submittedName>
</protein>
<dbReference type="PANTHER" id="PTHR12774:SF2">
    <property type="entry name" value="PEROXISOMAL BIOGENESIS FACTOR 19"/>
    <property type="match status" value="1"/>
</dbReference>
<dbReference type="OMA" id="YEPMKEM"/>
<dbReference type="FunCoup" id="G3AJL3">
    <property type="interactions" value="272"/>
</dbReference>
<dbReference type="GO" id="GO:0045046">
    <property type="term" value="P:protein import into peroxisome membrane"/>
    <property type="evidence" value="ECO:0007669"/>
    <property type="project" value="TreeGrafter"/>
</dbReference>